<feature type="transmembrane region" description="Helical" evidence="16">
    <location>
        <begin position="132"/>
        <end position="156"/>
    </location>
</feature>
<sequence length="717" mass="79664">MPALVLFNRRWHISGDDLFFPGLLEIFTRAAWLTVIAVVFHHHKEAFNCNGGHLLWTYYVGVLTLLSLSILLSIMIIHVSMKGSITNTFPRRRMPYLLYLKVLLGMPELTWNILGSFWAFGKSTGCETLAVWTVKGAVICGWCLCVIISVGIVILFDPMGHTRSRGHLSVKVWEKRCNTLCCCSPNNAESRRALSDVAKLFASIFQNLDLVPTDIAAGLLLVQRRQMLRRMTSSSIVSQPSRGRKSREAVNRETGRILVPGDASDSNESSPSHVGSANDQSHCSDTLTSSVVMPRAWMHLGAIKYYMKFAMAMYGWPLYMFMNTCSGSCRLCASYRCCACCTKAAEEECVMGDNCCLCNMAALRKFTEFTDTEILYASFQDEIFKTPFFVSVDPRNAAVVISIRGTLSFQDALTDLTAATEKMYESGSSDFTCHKGILQAARYIRYELEVQSLLEKGFEKTRGTRIVVTGHSLGAGTAAILSILLKEKYNDVHCFAYAPPGGLLCRSASDYSQEFTCSVVLGDDLVPRLGLCNVEKLKMEVASAVNSCDLAKYKIFLSGFWQMLCGRQFNPNLGESPIAEQMQGLVDGSTSSSSGGHYGSIGEPIFQQEQLYPPGLILHITEDRDDNLSFFKKPTYHMEWTRPDQYTQILVSPSMLTDHLPNCLDEALESLDVPYDESLVHNMAETPAYLNPLNSPPSSISLVTTRIMLNLNVPPCL</sequence>
<keyword evidence="6" id="KW-0479">Metal-binding</keyword>
<keyword evidence="11" id="KW-0443">Lipid metabolism</keyword>
<dbReference type="EMBL" id="CAHIKZ030005169">
    <property type="protein sequence ID" value="CAE1320293.1"/>
    <property type="molecule type" value="Genomic_DNA"/>
</dbReference>
<name>A0A812EBD6_ACAPH</name>
<dbReference type="GO" id="GO:0046872">
    <property type="term" value="F:metal ion binding"/>
    <property type="evidence" value="ECO:0007669"/>
    <property type="project" value="UniProtKB-KW"/>
</dbReference>
<dbReference type="InterPro" id="IPR002921">
    <property type="entry name" value="Fungal_lipase-type"/>
</dbReference>
<gene>
    <name evidence="18" type="ORF">SPHA_70612</name>
</gene>
<keyword evidence="19" id="KW-1185">Reference proteome</keyword>
<evidence type="ECO:0000256" key="12">
    <source>
        <dbReference type="ARBA" id="ARBA00023136"/>
    </source>
</evidence>
<evidence type="ECO:0000256" key="15">
    <source>
        <dbReference type="SAM" id="MobiDB-lite"/>
    </source>
</evidence>
<dbReference type="CDD" id="cd00519">
    <property type="entry name" value="Lipase_3"/>
    <property type="match status" value="1"/>
</dbReference>
<comment type="caution">
    <text evidence="18">The sequence shown here is derived from an EMBL/GenBank/DDBJ whole genome shotgun (WGS) entry which is preliminary data.</text>
</comment>
<keyword evidence="5 16" id="KW-0812">Transmembrane</keyword>
<dbReference type="GO" id="GO:0005886">
    <property type="term" value="C:plasma membrane"/>
    <property type="evidence" value="ECO:0007669"/>
    <property type="project" value="UniProtKB-SubCell"/>
</dbReference>
<dbReference type="InterPro" id="IPR052214">
    <property type="entry name" value="DAG_Lipase-Related"/>
</dbReference>
<reference evidence="18" key="1">
    <citation type="submission" date="2021-01" db="EMBL/GenBank/DDBJ databases">
        <authorList>
            <person name="Li R."/>
            <person name="Bekaert M."/>
        </authorList>
    </citation>
    <scope>NUCLEOTIDE SEQUENCE</scope>
    <source>
        <strain evidence="18">Farmed</strain>
    </source>
</reference>
<feature type="domain" description="Fungal lipase-type" evidence="17">
    <location>
        <begin position="400"/>
        <end position="532"/>
    </location>
</feature>
<evidence type="ECO:0000256" key="5">
    <source>
        <dbReference type="ARBA" id="ARBA00022692"/>
    </source>
</evidence>
<evidence type="ECO:0000313" key="18">
    <source>
        <dbReference type="EMBL" id="CAE1320293.1"/>
    </source>
</evidence>
<feature type="transmembrane region" description="Helical" evidence="16">
    <location>
        <begin position="98"/>
        <end position="120"/>
    </location>
</feature>
<feature type="transmembrane region" description="Helical" evidence="16">
    <location>
        <begin position="18"/>
        <end position="40"/>
    </location>
</feature>
<dbReference type="GO" id="GO:0022008">
    <property type="term" value="P:neurogenesis"/>
    <property type="evidence" value="ECO:0007669"/>
    <property type="project" value="TreeGrafter"/>
</dbReference>
<accession>A0A812EBD6</accession>
<keyword evidence="12 16" id="KW-0472">Membrane</keyword>
<proteinExistence type="predicted"/>
<feature type="transmembrane region" description="Helical" evidence="16">
    <location>
        <begin position="56"/>
        <end position="77"/>
    </location>
</feature>
<dbReference type="PANTHER" id="PTHR45792:SF2">
    <property type="entry name" value="DIACYLGLYCEROL LIPASE-BETA"/>
    <property type="match status" value="1"/>
</dbReference>
<dbReference type="GO" id="GO:0005737">
    <property type="term" value="C:cytoplasm"/>
    <property type="evidence" value="ECO:0007669"/>
    <property type="project" value="TreeGrafter"/>
</dbReference>
<evidence type="ECO:0000256" key="11">
    <source>
        <dbReference type="ARBA" id="ARBA00023098"/>
    </source>
</evidence>
<dbReference type="GO" id="GO:0004806">
    <property type="term" value="F:triacylglycerol lipase activity"/>
    <property type="evidence" value="ECO:0007669"/>
    <property type="project" value="TreeGrafter"/>
</dbReference>
<keyword evidence="10 16" id="KW-1133">Transmembrane helix</keyword>
<dbReference type="PANTHER" id="PTHR45792">
    <property type="entry name" value="DIACYLGLYCEROL LIPASE HOMOLOG-RELATED"/>
    <property type="match status" value="1"/>
</dbReference>
<evidence type="ECO:0000259" key="17">
    <source>
        <dbReference type="Pfam" id="PF01764"/>
    </source>
</evidence>
<evidence type="ECO:0000256" key="9">
    <source>
        <dbReference type="ARBA" id="ARBA00022963"/>
    </source>
</evidence>
<evidence type="ECO:0000256" key="4">
    <source>
        <dbReference type="ARBA" id="ARBA00022553"/>
    </source>
</evidence>
<dbReference type="GO" id="GO:0019369">
    <property type="term" value="P:arachidonate metabolic process"/>
    <property type="evidence" value="ECO:0007669"/>
    <property type="project" value="TreeGrafter"/>
</dbReference>
<evidence type="ECO:0000256" key="2">
    <source>
        <dbReference type="ARBA" id="ARBA00004651"/>
    </source>
</evidence>
<dbReference type="Pfam" id="PF01764">
    <property type="entry name" value="Lipase_3"/>
    <property type="match status" value="1"/>
</dbReference>
<evidence type="ECO:0000256" key="6">
    <source>
        <dbReference type="ARBA" id="ARBA00022723"/>
    </source>
</evidence>
<keyword evidence="3" id="KW-1003">Cell membrane</keyword>
<dbReference type="EC" id="3.1.1.116" evidence="14"/>
<comment type="cofactor">
    <cofactor evidence="1">
        <name>Ca(2+)</name>
        <dbReference type="ChEBI" id="CHEBI:29108"/>
    </cofactor>
</comment>
<evidence type="ECO:0000313" key="19">
    <source>
        <dbReference type="Proteomes" id="UP000597762"/>
    </source>
</evidence>
<organism evidence="18 19">
    <name type="scientific">Acanthosepion pharaonis</name>
    <name type="common">Pharaoh cuttlefish</name>
    <name type="synonym">Sepia pharaonis</name>
    <dbReference type="NCBI Taxonomy" id="158019"/>
    <lineage>
        <taxon>Eukaryota</taxon>
        <taxon>Metazoa</taxon>
        <taxon>Spiralia</taxon>
        <taxon>Lophotrochozoa</taxon>
        <taxon>Mollusca</taxon>
        <taxon>Cephalopoda</taxon>
        <taxon>Coleoidea</taxon>
        <taxon>Decapodiformes</taxon>
        <taxon>Sepiida</taxon>
        <taxon>Sepiina</taxon>
        <taxon>Sepiidae</taxon>
        <taxon>Acanthosepion</taxon>
    </lineage>
</organism>
<evidence type="ECO:0000256" key="1">
    <source>
        <dbReference type="ARBA" id="ARBA00001913"/>
    </source>
</evidence>
<dbReference type="Gene3D" id="3.40.50.1820">
    <property type="entry name" value="alpha/beta hydrolase"/>
    <property type="match status" value="1"/>
</dbReference>
<evidence type="ECO:0000256" key="14">
    <source>
        <dbReference type="ARBA" id="ARBA00026104"/>
    </source>
</evidence>
<dbReference type="GO" id="GO:0046340">
    <property type="term" value="P:diacylglycerol catabolic process"/>
    <property type="evidence" value="ECO:0007669"/>
    <property type="project" value="TreeGrafter"/>
</dbReference>
<evidence type="ECO:0000256" key="8">
    <source>
        <dbReference type="ARBA" id="ARBA00022837"/>
    </source>
</evidence>
<dbReference type="Proteomes" id="UP000597762">
    <property type="component" value="Unassembled WGS sequence"/>
</dbReference>
<evidence type="ECO:0000256" key="3">
    <source>
        <dbReference type="ARBA" id="ARBA00022475"/>
    </source>
</evidence>
<keyword evidence="4" id="KW-0597">Phosphoprotein</keyword>
<evidence type="ECO:0000256" key="10">
    <source>
        <dbReference type="ARBA" id="ARBA00022989"/>
    </source>
</evidence>
<dbReference type="AlphaFoldDB" id="A0A812EBD6"/>
<keyword evidence="8" id="KW-0106">Calcium</keyword>
<evidence type="ECO:0000256" key="7">
    <source>
        <dbReference type="ARBA" id="ARBA00022801"/>
    </source>
</evidence>
<evidence type="ECO:0000256" key="13">
    <source>
        <dbReference type="ARBA" id="ARBA00024531"/>
    </source>
</evidence>
<feature type="compositionally biased region" description="Basic and acidic residues" evidence="15">
    <location>
        <begin position="246"/>
        <end position="255"/>
    </location>
</feature>
<dbReference type="OrthoDB" id="438440at2759"/>
<dbReference type="SUPFAM" id="SSF53474">
    <property type="entry name" value="alpha/beta-Hydrolases"/>
    <property type="match status" value="1"/>
</dbReference>
<feature type="compositionally biased region" description="Polar residues" evidence="15">
    <location>
        <begin position="264"/>
        <end position="283"/>
    </location>
</feature>
<comment type="catalytic activity">
    <reaction evidence="13">
        <text>a 1,2-diacyl-sn-glycerol + H2O = a 2-acylglycerol + a fatty acid + H(+)</text>
        <dbReference type="Rhea" id="RHEA:33275"/>
        <dbReference type="ChEBI" id="CHEBI:15377"/>
        <dbReference type="ChEBI" id="CHEBI:15378"/>
        <dbReference type="ChEBI" id="CHEBI:17389"/>
        <dbReference type="ChEBI" id="CHEBI:17815"/>
        <dbReference type="ChEBI" id="CHEBI:28868"/>
        <dbReference type="EC" id="3.1.1.116"/>
    </reaction>
    <physiologicalReaction direction="left-to-right" evidence="13">
        <dbReference type="Rhea" id="RHEA:33276"/>
    </physiologicalReaction>
</comment>
<keyword evidence="7 18" id="KW-0378">Hydrolase</keyword>
<keyword evidence="9" id="KW-0442">Lipid degradation</keyword>
<feature type="region of interest" description="Disordered" evidence="15">
    <location>
        <begin position="233"/>
        <end position="283"/>
    </location>
</feature>
<evidence type="ECO:0000256" key="16">
    <source>
        <dbReference type="SAM" id="Phobius"/>
    </source>
</evidence>
<dbReference type="InterPro" id="IPR029058">
    <property type="entry name" value="AB_hydrolase_fold"/>
</dbReference>
<comment type="subcellular location">
    <subcellularLocation>
        <location evidence="2">Cell membrane</location>
        <topology evidence="2">Multi-pass membrane protein</topology>
    </subcellularLocation>
</comment>
<protein>
    <recommendedName>
        <fullName evidence="14">sn-1-specific diacylglycerol lipase</fullName>
        <ecNumber evidence="14">3.1.1.116</ecNumber>
    </recommendedName>
</protein>